<dbReference type="EMBL" id="UYJE01001164">
    <property type="protein sequence ID" value="VDH99669.1"/>
    <property type="molecule type" value="Genomic_DNA"/>
</dbReference>
<sequence>MILAALIVSEAKCESKLTPLIPLCLITVDSMKAFDVVSHVIVLDKLYEIGVHPKIWTIVRDLYDGMTSKVRWAGAISPKFNILQGVRQGGILSPLLYKIYNNNLLMELQETRLGFRMGNVYLGCPTCADDIALLSSNPNELQCMLSTLHRHAVQDRVSIHPKKTKAVVFSKSNSIKSTLSWKLGDSDISPSNQTVHLGILRSELKENNLNLEDRISLARRTMYALISTGLHGSNGINPIVAYKIYQSYILPKLLFGLEVLPLNKSQIDILRKFHISNLRRFQSLPTRTATEIVYLLLGALPVEAELHKRHLSLLYNIISCNNSTLKNLMMRQLAVNGENQESFFGRIQDILEQYKLPKIYTLMAEQPSKLAFKHQCKSAIQKTWTNILVAESVKKSTLKYINTKDLAVGKPHIIWKSLRSMVSEVKMGITKARMLTGTFMTQVIKHKYNIEHSDQICKLCTILSEDLMHIILDCPALFSTRQIYYNRLKIEVINVIGESKWSQLFGNKDAILLLILDCTNFSKYFSVDQQNAITKLSSVLCHQLYLERLKLLEKTAKVPNKQCGSDTCK</sequence>
<gene>
    <name evidence="2" type="ORF">MGAL_10B075433</name>
</gene>
<accession>A0A8B6C5A3</accession>
<reference evidence="2" key="1">
    <citation type="submission" date="2018-11" db="EMBL/GenBank/DDBJ databases">
        <authorList>
            <person name="Alioto T."/>
            <person name="Alioto T."/>
        </authorList>
    </citation>
    <scope>NUCLEOTIDE SEQUENCE</scope>
</reference>
<dbReference type="AlphaFoldDB" id="A0A8B6C5A3"/>
<organism evidence="2 3">
    <name type="scientific">Mytilus galloprovincialis</name>
    <name type="common">Mediterranean mussel</name>
    <dbReference type="NCBI Taxonomy" id="29158"/>
    <lineage>
        <taxon>Eukaryota</taxon>
        <taxon>Metazoa</taxon>
        <taxon>Spiralia</taxon>
        <taxon>Lophotrochozoa</taxon>
        <taxon>Mollusca</taxon>
        <taxon>Bivalvia</taxon>
        <taxon>Autobranchia</taxon>
        <taxon>Pteriomorphia</taxon>
        <taxon>Mytilida</taxon>
        <taxon>Mytiloidea</taxon>
        <taxon>Mytilidae</taxon>
        <taxon>Mytilinae</taxon>
        <taxon>Mytilus</taxon>
    </lineage>
</organism>
<comment type="caution">
    <text evidence="2">The sequence shown here is derived from an EMBL/GenBank/DDBJ whole genome shotgun (WGS) entry which is preliminary data.</text>
</comment>
<proteinExistence type="predicted"/>
<dbReference type="PANTHER" id="PTHR47027:SF20">
    <property type="entry name" value="REVERSE TRANSCRIPTASE-LIKE PROTEIN WITH RNA-DIRECTED DNA POLYMERASE DOMAIN"/>
    <property type="match status" value="1"/>
</dbReference>
<name>A0A8B6C5A3_MYTGA</name>
<dbReference type="OrthoDB" id="6111560at2759"/>
<dbReference type="Pfam" id="PF00078">
    <property type="entry name" value="RVT_1"/>
    <property type="match status" value="1"/>
</dbReference>
<keyword evidence="3" id="KW-1185">Reference proteome</keyword>
<dbReference type="Proteomes" id="UP000596742">
    <property type="component" value="Unassembled WGS sequence"/>
</dbReference>
<feature type="domain" description="Reverse transcriptase" evidence="1">
    <location>
        <begin position="1"/>
        <end position="186"/>
    </location>
</feature>
<evidence type="ECO:0000313" key="2">
    <source>
        <dbReference type="EMBL" id="VDH99669.1"/>
    </source>
</evidence>
<protein>
    <recommendedName>
        <fullName evidence="1">Reverse transcriptase domain-containing protein</fullName>
    </recommendedName>
</protein>
<dbReference type="PROSITE" id="PS50878">
    <property type="entry name" value="RT_POL"/>
    <property type="match status" value="1"/>
</dbReference>
<dbReference type="InterPro" id="IPR000477">
    <property type="entry name" value="RT_dom"/>
</dbReference>
<dbReference type="PANTHER" id="PTHR47027">
    <property type="entry name" value="REVERSE TRANSCRIPTASE DOMAIN-CONTAINING PROTEIN"/>
    <property type="match status" value="1"/>
</dbReference>
<evidence type="ECO:0000313" key="3">
    <source>
        <dbReference type="Proteomes" id="UP000596742"/>
    </source>
</evidence>
<evidence type="ECO:0000259" key="1">
    <source>
        <dbReference type="PROSITE" id="PS50878"/>
    </source>
</evidence>